<comment type="caution">
    <text evidence="5">The sequence shown here is derived from an EMBL/GenBank/DDBJ whole genome shotgun (WGS) entry which is preliminary data.</text>
</comment>
<sequence>MTSANDYPSTLETSQASNHNVLFTTPTGVSEGSTITITFASSFDTSSMTEDDIDITDDGVDLTTASDCLGSEQASVSIASDTVTIAICAGDGGAITATSVIGVEIGTNATSSGTGVNQVTNPASAGAYFVSIRGTFGDSGSIILPIGGDDSIGVTATVPSSGGGGGGGETDPIPADVDSTAPVISSIVVSSITVSSADISWTTDEAGVSTVEYWPTGSTTTSTVARSGYYTSHAISLSGLSEGTEYSFTVTSVDSSGNSSTSSTQTFTTLDETDPVISDIDVVDVTSTSARVTWTTNESADSTVSYGLSDSYDLSESDGTFEISHSVLLSDLSPGTLYHFQVLSTDASLNQAFSSDQTFTTDSDDAPGNVSSLSIEEGDGQLILSWVNPTDGDLVGTRILQCLGGYPTGPTDTACSIVSTSLGTSLTQTGLTNGTTYYYGVFAYDEAGQFASGALVLGTPQASEEEVPSDGTDGEDRDGSTDPETETGTPTEDPEEETDDTPPSDSAVSCGDDVCSETESSESCPEDCGETDEPTSLGAEEGDLSDADLIYLVADESITLETTRSGVVEVLPTSTLRIAIPESAISDGVRTIVLTVGSDTYLMRLDDALALFLADLTIPNVQTILQVSVLVTYESGVTDSVSSYLHVVTPGYVYQVIDGEEADVSTATVTLFENVGGKLTVWDGSPWSQFNPTAVASDASFGWYVPNGTYQVSASAEGFDSAVSAELAVRNSIVNPRILLALIKEEDEGVIVEEPSTETPPGEVAEEPTDVASTLLETLFDALPTDVARQTLETIRGLPGVEKTAEISTPVLAISAGVSVIVLSVAFDFLPLLQYFFTAPVLFFWRRRRKGYGIVYNAISKAPVDLAVVRLFQVRPEDEATGAHGRLVKSRVTDKGGRYFFLVPPGTYRIQVTKPGFQFPSDYLKEEKTDGPYLDVYHGETVEVTSEGVVVTANIPVDPSQAEKYQAPKAIQQRAFLRKLQHGVALTGVIASIVFAIIRPNGFSILMVAVQVAMYFVARRLVKPQRPISWGIVYDKDTARPLSRVVARIFEPKYNKLLETQVTDSKGRYAFILGPNQYYATFQKEGFKQTQIDPIDYSAEEEPKGFTDEVTLEAEARSINGET</sequence>
<gene>
    <name evidence="5" type="ORF">COV05_04675</name>
</gene>
<evidence type="ECO:0000259" key="4">
    <source>
        <dbReference type="PROSITE" id="PS50853"/>
    </source>
</evidence>
<feature type="compositionally biased region" description="Acidic residues" evidence="2">
    <location>
        <begin position="463"/>
        <end position="485"/>
    </location>
</feature>
<proteinExistence type="predicted"/>
<dbReference type="Proteomes" id="UP000231436">
    <property type="component" value="Unassembled WGS sequence"/>
</dbReference>
<name>A0A2M8LG47_9BACT</name>
<evidence type="ECO:0000256" key="1">
    <source>
        <dbReference type="ARBA" id="ARBA00022737"/>
    </source>
</evidence>
<dbReference type="PANTHER" id="PTHR46708:SF2">
    <property type="entry name" value="FIBRONECTIN TYPE-III DOMAIN-CONTAINING PROTEIN"/>
    <property type="match status" value="1"/>
</dbReference>
<feature type="domain" description="Fibronectin type-III" evidence="4">
    <location>
        <begin position="183"/>
        <end position="272"/>
    </location>
</feature>
<dbReference type="SUPFAM" id="SSF49464">
    <property type="entry name" value="Carboxypeptidase regulatory domain-like"/>
    <property type="match status" value="2"/>
</dbReference>
<dbReference type="EMBL" id="PFEU01000022">
    <property type="protein sequence ID" value="PJE76419.1"/>
    <property type="molecule type" value="Genomic_DNA"/>
</dbReference>
<evidence type="ECO:0000313" key="6">
    <source>
        <dbReference type="Proteomes" id="UP000231436"/>
    </source>
</evidence>
<protein>
    <recommendedName>
        <fullName evidence="4">Fibronectin type-III domain-containing protein</fullName>
    </recommendedName>
</protein>
<dbReference type="InterPro" id="IPR003961">
    <property type="entry name" value="FN3_dom"/>
</dbReference>
<dbReference type="Gene3D" id="2.60.40.1120">
    <property type="entry name" value="Carboxypeptidase-like, regulatory domain"/>
    <property type="match status" value="2"/>
</dbReference>
<dbReference type="InterPro" id="IPR050991">
    <property type="entry name" value="ECM_Regulatory_Proteins"/>
</dbReference>
<dbReference type="SUPFAM" id="SSF49265">
    <property type="entry name" value="Fibronectin type III"/>
    <property type="match status" value="2"/>
</dbReference>
<keyword evidence="3" id="KW-0472">Membrane</keyword>
<keyword evidence="3" id="KW-1133">Transmembrane helix</keyword>
<dbReference type="GO" id="GO:0003993">
    <property type="term" value="F:acid phosphatase activity"/>
    <property type="evidence" value="ECO:0007669"/>
    <property type="project" value="InterPro"/>
</dbReference>
<dbReference type="InterPro" id="IPR015914">
    <property type="entry name" value="PAPs_N"/>
</dbReference>
<feature type="region of interest" description="Disordered" evidence="2">
    <location>
        <begin position="460"/>
        <end position="543"/>
    </location>
</feature>
<feature type="transmembrane region" description="Helical" evidence="3">
    <location>
        <begin position="980"/>
        <end position="998"/>
    </location>
</feature>
<feature type="compositionally biased region" description="Acidic residues" evidence="2">
    <location>
        <begin position="514"/>
        <end position="533"/>
    </location>
</feature>
<dbReference type="InterPro" id="IPR036116">
    <property type="entry name" value="FN3_sf"/>
</dbReference>
<reference evidence="6" key="1">
    <citation type="submission" date="2017-09" db="EMBL/GenBank/DDBJ databases">
        <title>Depth-based differentiation of microbial function through sediment-hosted aquifers and enrichment of novel symbionts in the deep terrestrial subsurface.</title>
        <authorList>
            <person name="Probst A.J."/>
            <person name="Ladd B."/>
            <person name="Jarett J.K."/>
            <person name="Geller-Mcgrath D.E."/>
            <person name="Sieber C.M.K."/>
            <person name="Emerson J.B."/>
            <person name="Anantharaman K."/>
            <person name="Thomas B.C."/>
            <person name="Malmstrom R."/>
            <person name="Stieglmeier M."/>
            <person name="Klingl A."/>
            <person name="Woyke T."/>
            <person name="Ryan C.M."/>
            <person name="Banfield J.F."/>
        </authorList>
    </citation>
    <scope>NUCLEOTIDE SEQUENCE [LARGE SCALE GENOMIC DNA]</scope>
</reference>
<feature type="domain" description="Fibronectin type-III" evidence="4">
    <location>
        <begin position="276"/>
        <end position="364"/>
    </location>
</feature>
<dbReference type="GO" id="GO:0046872">
    <property type="term" value="F:metal ion binding"/>
    <property type="evidence" value="ECO:0007669"/>
    <property type="project" value="InterPro"/>
</dbReference>
<dbReference type="CDD" id="cd00063">
    <property type="entry name" value="FN3"/>
    <property type="match status" value="2"/>
</dbReference>
<accession>A0A2M8LG47</accession>
<keyword evidence="1" id="KW-0677">Repeat</keyword>
<evidence type="ECO:0000256" key="3">
    <source>
        <dbReference type="SAM" id="Phobius"/>
    </source>
</evidence>
<dbReference type="Gene3D" id="2.60.40.10">
    <property type="entry name" value="Immunoglobulins"/>
    <property type="match status" value="3"/>
</dbReference>
<keyword evidence="3" id="KW-0812">Transmembrane</keyword>
<dbReference type="InterPro" id="IPR008969">
    <property type="entry name" value="CarboxyPept-like_regulatory"/>
</dbReference>
<dbReference type="Pfam" id="PF00041">
    <property type="entry name" value="fn3"/>
    <property type="match status" value="1"/>
</dbReference>
<feature type="domain" description="Fibronectin type-III" evidence="4">
    <location>
        <begin position="366"/>
        <end position="466"/>
    </location>
</feature>
<dbReference type="SMART" id="SM00060">
    <property type="entry name" value="FN3"/>
    <property type="match status" value="3"/>
</dbReference>
<evidence type="ECO:0000313" key="5">
    <source>
        <dbReference type="EMBL" id="PJE76419.1"/>
    </source>
</evidence>
<organism evidence="5 6">
    <name type="scientific">Candidatus Uhrbacteria bacterium CG10_big_fil_rev_8_21_14_0_10_48_16</name>
    <dbReference type="NCBI Taxonomy" id="1975038"/>
    <lineage>
        <taxon>Bacteria</taxon>
        <taxon>Candidatus Uhriibacteriota</taxon>
    </lineage>
</organism>
<evidence type="ECO:0000256" key="2">
    <source>
        <dbReference type="SAM" id="MobiDB-lite"/>
    </source>
</evidence>
<dbReference type="PROSITE" id="PS50853">
    <property type="entry name" value="FN3"/>
    <property type="match status" value="3"/>
</dbReference>
<feature type="transmembrane region" description="Helical" evidence="3">
    <location>
        <begin position="812"/>
        <end position="845"/>
    </location>
</feature>
<dbReference type="InterPro" id="IPR013783">
    <property type="entry name" value="Ig-like_fold"/>
</dbReference>
<dbReference type="PANTHER" id="PTHR46708">
    <property type="entry name" value="TENASCIN"/>
    <property type="match status" value="1"/>
</dbReference>
<dbReference type="Pfam" id="PF16656">
    <property type="entry name" value="Pur_ac_phosph_N"/>
    <property type="match status" value="1"/>
</dbReference>
<dbReference type="AlphaFoldDB" id="A0A2M8LG47"/>
<feature type="transmembrane region" description="Helical" evidence="3">
    <location>
        <begin position="1004"/>
        <end position="1022"/>
    </location>
</feature>
<feature type="compositionally biased region" description="Acidic residues" evidence="2">
    <location>
        <begin position="492"/>
        <end position="502"/>
    </location>
</feature>